<dbReference type="RefSeq" id="WP_039744268.1">
    <property type="nucleotide sequence ID" value="NZ_CP009788.1"/>
</dbReference>
<keyword evidence="8" id="KW-1185">Reference proteome</keyword>
<evidence type="ECO:0000256" key="1">
    <source>
        <dbReference type="ARBA" id="ARBA00004117"/>
    </source>
</evidence>
<evidence type="ECO:0000313" key="8">
    <source>
        <dbReference type="Proteomes" id="UP000057609"/>
    </source>
</evidence>
<proteinExistence type="inferred from homology"/>
<dbReference type="GO" id="GO:0030694">
    <property type="term" value="C:bacterial-type flagellum basal body, rod"/>
    <property type="evidence" value="ECO:0007669"/>
    <property type="project" value="InterPro"/>
</dbReference>
<dbReference type="GO" id="GO:0071973">
    <property type="term" value="P:bacterial-type flagellum-dependent cell motility"/>
    <property type="evidence" value="ECO:0007669"/>
    <property type="project" value="InterPro"/>
</dbReference>
<dbReference type="AlphaFoldDB" id="A0A0B5BJY0"/>
<gene>
    <name evidence="7" type="ORF">GPICK_14240</name>
</gene>
<sequence length="138" mass="14943">MPIDTIFGTTVDLLAKSIDLRAKNHTMISANLANVETPNFTPTSLSFEDELKGALKEKKGAPSVTNPRHIPLKGHGATLQQVEGRVIETPSTTPGKDNNGVELEAEMGRMVENQLMYNASIQILGKKFEGLKTAIKGQ</sequence>
<dbReference type="NCBIfam" id="TIGR01396">
    <property type="entry name" value="FlgB"/>
    <property type="match status" value="1"/>
</dbReference>
<comment type="function">
    <text evidence="5 6">Structural component of flagellum, the bacterial motility apparatus. Part of the rod structure of flagellar basal body.</text>
</comment>
<dbReference type="PIRSF" id="PIRSF002889">
    <property type="entry name" value="Rod_FlgB"/>
    <property type="match status" value="1"/>
</dbReference>
<organism evidence="7 8">
    <name type="scientific">Geobacter pickeringii</name>
    <dbReference type="NCBI Taxonomy" id="345632"/>
    <lineage>
        <taxon>Bacteria</taxon>
        <taxon>Pseudomonadati</taxon>
        <taxon>Thermodesulfobacteriota</taxon>
        <taxon>Desulfuromonadia</taxon>
        <taxon>Geobacterales</taxon>
        <taxon>Geobacteraceae</taxon>
        <taxon>Geobacter</taxon>
    </lineage>
</organism>
<keyword evidence="7" id="KW-0282">Flagellum</keyword>
<keyword evidence="7" id="KW-0966">Cell projection</keyword>
<keyword evidence="4 6" id="KW-0975">Bacterial flagellum</keyword>
<comment type="subcellular location">
    <subcellularLocation>
        <location evidence="1 6">Bacterial flagellum basal body</location>
    </subcellularLocation>
</comment>
<dbReference type="STRING" id="345632.GPICK_14240"/>
<name>A0A0B5BJY0_9BACT</name>
<evidence type="ECO:0000256" key="3">
    <source>
        <dbReference type="ARBA" id="ARBA00014376"/>
    </source>
</evidence>
<evidence type="ECO:0000256" key="2">
    <source>
        <dbReference type="ARBA" id="ARBA00009677"/>
    </source>
</evidence>
<dbReference type="HOGENOM" id="CLU_125463_3_0_7"/>
<evidence type="ECO:0000256" key="6">
    <source>
        <dbReference type="PIRNR" id="PIRNR002889"/>
    </source>
</evidence>
<dbReference type="Proteomes" id="UP000057609">
    <property type="component" value="Chromosome"/>
</dbReference>
<dbReference type="InterPro" id="IPR006300">
    <property type="entry name" value="FlgB"/>
</dbReference>
<comment type="similarity">
    <text evidence="2 6">Belongs to the flagella basal body rod proteins family.</text>
</comment>
<evidence type="ECO:0000256" key="4">
    <source>
        <dbReference type="ARBA" id="ARBA00023143"/>
    </source>
</evidence>
<dbReference type="EMBL" id="CP009788">
    <property type="protein sequence ID" value="AJE04356.1"/>
    <property type="molecule type" value="Genomic_DNA"/>
</dbReference>
<accession>A0A0B5BJY0</accession>
<comment type="subunit">
    <text evidence="6">The basal body constitutes a major portion of the flagellar organelle and consists of a number of rings mounted on a central rod.</text>
</comment>
<evidence type="ECO:0000256" key="5">
    <source>
        <dbReference type="ARBA" id="ARBA00024934"/>
    </source>
</evidence>
<reference evidence="7 8" key="1">
    <citation type="journal article" date="2015" name="Genome Announc.">
        <title>Complete Genome of Geobacter pickeringii G13T, a Metal-Reducing Isolate from Sedimentary Kaolin Deposits.</title>
        <authorList>
            <person name="Badalamenti J.P."/>
            <person name="Bond D.R."/>
        </authorList>
    </citation>
    <scope>NUCLEOTIDE SEQUENCE [LARGE SCALE GENOMIC DNA]</scope>
    <source>
        <strain evidence="7 8">G13</strain>
    </source>
</reference>
<dbReference type="OrthoDB" id="9788334at2"/>
<evidence type="ECO:0000313" key="7">
    <source>
        <dbReference type="EMBL" id="AJE04356.1"/>
    </source>
</evidence>
<dbReference type="KEGG" id="gpi:GPICK_14240"/>
<protein>
    <recommendedName>
        <fullName evidence="3 6">Flagellar basal body rod protein FlgB</fullName>
    </recommendedName>
</protein>
<keyword evidence="7" id="KW-0969">Cilium</keyword>